<dbReference type="InterPro" id="IPR000073">
    <property type="entry name" value="AB_hydrolase_1"/>
</dbReference>
<dbReference type="Pfam" id="PF00561">
    <property type="entry name" value="Abhydrolase_1"/>
    <property type="match status" value="1"/>
</dbReference>
<comment type="caution">
    <text evidence="2">The sequence shown here is derived from an EMBL/GenBank/DDBJ whole genome shotgun (WGS) entry which is preliminary data.</text>
</comment>
<accession>A0A1J4M9Z8</accession>
<dbReference type="Proteomes" id="UP000186804">
    <property type="component" value="Unassembled WGS sequence"/>
</dbReference>
<proteinExistence type="predicted"/>
<sequence length="358" mass="40149">MNNREYEDVTNLGTTNVNDKSKKLPKVPIVAAFCCLTILGLRKRITNAFTFVPPKRSGLILKTLSLKSDINEAVLFTKYKSEQIFIKALNGNQKQLSLLASGLNLNIYLIWLPSGRSKIPISCLHIIPTGEDIEDPQLLPLIIFSHGNATDIGYISGWLIRLSAKLKMQILAYDYRGYGISFGKPSENGIIADIKSVYKYACNELKIPTQKIFLLGQSIGSAPSLSLAVHLSKKQKKLKDDTTRRLLGGIIIQSGILSGLNALLIPEFNISVPFDVFKNYKSIKKIVFPIMLCHGLNDQIINIENAFQLYKSAKKNVNNIPITVWWIDGANHNDLEIVAKQEYFQKIRLFIEESIDIL</sequence>
<gene>
    <name evidence="2" type="ORF">cand_018810</name>
</gene>
<evidence type="ECO:0000313" key="3">
    <source>
        <dbReference type="Proteomes" id="UP000186804"/>
    </source>
</evidence>
<dbReference type="PANTHER" id="PTHR12277:SF81">
    <property type="entry name" value="PROTEIN ABHD13"/>
    <property type="match status" value="1"/>
</dbReference>
<name>A0A1J4M9Z8_9CRYT</name>
<dbReference type="SUPFAM" id="SSF53474">
    <property type="entry name" value="alpha/beta-Hydrolases"/>
    <property type="match status" value="1"/>
</dbReference>
<dbReference type="GeneID" id="92366066"/>
<protein>
    <submittedName>
        <fullName evidence="2">Phospholipase carboxylesterase family protein</fullName>
    </submittedName>
</protein>
<organism evidence="2 3">
    <name type="scientific">Cryptosporidium andersoni</name>
    <dbReference type="NCBI Taxonomy" id="117008"/>
    <lineage>
        <taxon>Eukaryota</taxon>
        <taxon>Sar</taxon>
        <taxon>Alveolata</taxon>
        <taxon>Apicomplexa</taxon>
        <taxon>Conoidasida</taxon>
        <taxon>Coccidia</taxon>
        <taxon>Eucoccidiorida</taxon>
        <taxon>Eimeriorina</taxon>
        <taxon>Cryptosporidiidae</taxon>
        <taxon>Cryptosporidium</taxon>
    </lineage>
</organism>
<evidence type="ECO:0000259" key="1">
    <source>
        <dbReference type="Pfam" id="PF00561"/>
    </source>
</evidence>
<keyword evidence="3" id="KW-1185">Reference proteome</keyword>
<feature type="domain" description="AB hydrolase-1" evidence="1">
    <location>
        <begin position="140"/>
        <end position="230"/>
    </location>
</feature>
<dbReference type="Gene3D" id="3.40.50.1820">
    <property type="entry name" value="alpha/beta hydrolase"/>
    <property type="match status" value="1"/>
</dbReference>
<dbReference type="InterPro" id="IPR029058">
    <property type="entry name" value="AB_hydrolase_fold"/>
</dbReference>
<dbReference type="VEuPathDB" id="CryptoDB:cand_018810"/>
<dbReference type="PANTHER" id="PTHR12277">
    <property type="entry name" value="ALPHA/BETA HYDROLASE DOMAIN-CONTAINING PROTEIN"/>
    <property type="match status" value="1"/>
</dbReference>
<reference evidence="2 3" key="1">
    <citation type="submission" date="2016-10" db="EMBL/GenBank/DDBJ databases">
        <title>Reductive evolution of mitochondrial metabolism and differential evolution of invasion-related proteins in Cryptosporidium.</title>
        <authorList>
            <person name="Liu S."/>
            <person name="Roellig D.M."/>
            <person name="Guo Y."/>
            <person name="Li N."/>
            <person name="Frace M.A."/>
            <person name="Tang K."/>
            <person name="Zhang L."/>
            <person name="Feng Y."/>
            <person name="Xiao L."/>
        </authorList>
    </citation>
    <scope>NUCLEOTIDE SEQUENCE [LARGE SCALE GENOMIC DNA]</scope>
    <source>
        <strain evidence="2">30847</strain>
    </source>
</reference>
<dbReference type="OrthoDB" id="446723at2759"/>
<dbReference type="EMBL" id="LRBS01000125">
    <property type="protein sequence ID" value="OII71042.1"/>
    <property type="molecule type" value="Genomic_DNA"/>
</dbReference>
<dbReference type="RefSeq" id="XP_067066411.1">
    <property type="nucleotide sequence ID" value="XM_067212114.1"/>
</dbReference>
<dbReference type="AlphaFoldDB" id="A0A1J4M9Z8"/>
<evidence type="ECO:0000313" key="2">
    <source>
        <dbReference type="EMBL" id="OII71042.1"/>
    </source>
</evidence>